<evidence type="ECO:0008006" key="3">
    <source>
        <dbReference type="Google" id="ProtNLM"/>
    </source>
</evidence>
<name>A0A2P6N784_9EUKA</name>
<keyword evidence="2" id="KW-1185">Reference proteome</keyword>
<dbReference type="AlphaFoldDB" id="A0A2P6N784"/>
<evidence type="ECO:0000313" key="2">
    <source>
        <dbReference type="Proteomes" id="UP000241769"/>
    </source>
</evidence>
<dbReference type="EMBL" id="MDYQ01000169">
    <property type="protein sequence ID" value="PRP79814.1"/>
    <property type="molecule type" value="Genomic_DNA"/>
</dbReference>
<organism evidence="1 2">
    <name type="scientific">Planoprotostelium fungivorum</name>
    <dbReference type="NCBI Taxonomy" id="1890364"/>
    <lineage>
        <taxon>Eukaryota</taxon>
        <taxon>Amoebozoa</taxon>
        <taxon>Evosea</taxon>
        <taxon>Variosea</taxon>
        <taxon>Cavosteliida</taxon>
        <taxon>Cavosteliaceae</taxon>
        <taxon>Planoprotostelium</taxon>
    </lineage>
</organism>
<gene>
    <name evidence="1" type="ORF">PROFUN_12486</name>
</gene>
<protein>
    <recommendedName>
        <fullName evidence="3">EF-hand domain-containing protein</fullName>
    </recommendedName>
</protein>
<reference evidence="1 2" key="1">
    <citation type="journal article" date="2018" name="Genome Biol. Evol.">
        <title>Multiple Roots of Fruiting Body Formation in Amoebozoa.</title>
        <authorList>
            <person name="Hillmann F."/>
            <person name="Forbes G."/>
            <person name="Novohradska S."/>
            <person name="Ferling I."/>
            <person name="Riege K."/>
            <person name="Groth M."/>
            <person name="Westermann M."/>
            <person name="Marz M."/>
            <person name="Spaller T."/>
            <person name="Winckler T."/>
            <person name="Schaap P."/>
            <person name="Glockner G."/>
        </authorList>
    </citation>
    <scope>NUCLEOTIDE SEQUENCE [LARGE SCALE GENOMIC DNA]</scope>
    <source>
        <strain evidence="1 2">Jena</strain>
    </source>
</reference>
<accession>A0A2P6N784</accession>
<proteinExistence type="predicted"/>
<dbReference type="InterPro" id="IPR011992">
    <property type="entry name" value="EF-hand-dom_pair"/>
</dbReference>
<dbReference type="SUPFAM" id="SSF47473">
    <property type="entry name" value="EF-hand"/>
    <property type="match status" value="1"/>
</dbReference>
<evidence type="ECO:0000313" key="1">
    <source>
        <dbReference type="EMBL" id="PRP79814.1"/>
    </source>
</evidence>
<comment type="caution">
    <text evidence="1">The sequence shown here is derived from an EMBL/GenBank/DDBJ whole genome shotgun (WGS) entry which is preliminary data.</text>
</comment>
<dbReference type="Proteomes" id="UP000241769">
    <property type="component" value="Unassembled WGS sequence"/>
</dbReference>
<dbReference type="InParanoid" id="A0A2P6N784"/>
<dbReference type="Gene3D" id="1.10.238.10">
    <property type="entry name" value="EF-hand"/>
    <property type="match status" value="1"/>
</dbReference>
<sequence>MQSWTQSLVQPWRRQIIEHTQSLIWRFSVMRYTNLYQHTLAARAMQQNRPLKPYVALPSMLELGYRIKQNTLNWWYGPPLPNTSHYHANELLQVVLEQLVPDVVREYEDGVNYAEMMSAVSSMVHPRYMRKVIPIIGRDHMHERIDPRVYFAYISAMSSGAKMDEELDFLFALWNDRGTNTITRQQFTLLVDALDRGGYIFSDRTFFDPRFFVTQAFQVYEFEDDNSITRAECFELMSRTVTGQLSDDMMFLLGKARKANN</sequence>